<dbReference type="Gene3D" id="2.40.50.140">
    <property type="entry name" value="Nucleic acid-binding proteins"/>
    <property type="match status" value="1"/>
</dbReference>
<dbReference type="GO" id="GO:0015934">
    <property type="term" value="C:large ribosomal subunit"/>
    <property type="evidence" value="ECO:0007669"/>
    <property type="project" value="InterPro"/>
</dbReference>
<feature type="domain" description="Large ribosomal subunit protein uL2 C-terminal" evidence="4">
    <location>
        <begin position="104"/>
        <end position="232"/>
    </location>
</feature>
<feature type="domain" description="Large ribosomal subunit protein uL2 RNA-binding" evidence="5">
    <location>
        <begin position="15"/>
        <end position="98"/>
    </location>
</feature>
<comment type="similarity">
    <text evidence="1">Belongs to the universal ribosomal protein uL2 family.</text>
</comment>
<evidence type="ECO:0000256" key="3">
    <source>
        <dbReference type="ARBA" id="ARBA00023274"/>
    </source>
</evidence>
<dbReference type="Pfam" id="PF00181">
    <property type="entry name" value="Ribosomal_L2_N"/>
    <property type="match status" value="1"/>
</dbReference>
<dbReference type="SUPFAM" id="SSF50249">
    <property type="entry name" value="Nucleic acid-binding proteins"/>
    <property type="match status" value="1"/>
</dbReference>
<dbReference type="InterPro" id="IPR022669">
    <property type="entry name" value="Ribosomal_uL2_C"/>
</dbReference>
<evidence type="ECO:0000259" key="5">
    <source>
        <dbReference type="SMART" id="SM01383"/>
    </source>
</evidence>
<evidence type="ECO:0000256" key="2">
    <source>
        <dbReference type="ARBA" id="ARBA00022980"/>
    </source>
</evidence>
<dbReference type="SMART" id="SM01382">
    <property type="entry name" value="Ribosomal_L2_C"/>
    <property type="match status" value="1"/>
</dbReference>
<protein>
    <submittedName>
        <fullName evidence="6">50S ribosomal protein L2</fullName>
    </submittedName>
</protein>
<dbReference type="AlphaFoldDB" id="A0A5C1H7I0"/>
<keyword evidence="2 6" id="KW-0689">Ribosomal protein</keyword>
<proteinExistence type="inferred from homology"/>
<dbReference type="PANTHER" id="PTHR13691">
    <property type="entry name" value="RIBOSOMAL PROTEIN L2"/>
    <property type="match status" value="1"/>
</dbReference>
<dbReference type="PANTHER" id="PTHR13691:SF5">
    <property type="entry name" value="LARGE RIBOSOMAL SUBUNIT PROTEIN UL2M"/>
    <property type="match status" value="1"/>
</dbReference>
<dbReference type="Gene3D" id="2.30.30.30">
    <property type="match status" value="1"/>
</dbReference>
<dbReference type="InterPro" id="IPR022666">
    <property type="entry name" value="Ribosomal_uL2_RNA-bd_dom"/>
</dbReference>
<dbReference type="InterPro" id="IPR014726">
    <property type="entry name" value="Ribosomal_uL2_dom3"/>
</dbReference>
<dbReference type="Pfam" id="PF03947">
    <property type="entry name" value="Ribosomal_L2_C"/>
    <property type="match status" value="1"/>
</dbReference>
<dbReference type="EMBL" id="MK573200">
    <property type="protein sequence ID" value="QEM01605.1"/>
    <property type="molecule type" value="Genomic_DNA"/>
</dbReference>
<sequence length="249" mass="28213">MKFNTLKYKYNSSFGRNNTGKITSRFLGGGVKKLYRKIDFKYSNYGKNSNLAILISKSYDPYRNSTIGIIKSLKGNNIGFNNYILLPEKLKEGELLFFNFKLENKIGTSKALKYWTVGNILYNIEFKPNHGGQIARAAGTSCILLNLDKKYALIKMPSGEKRLISNNCFATIGSINSNIKNLKLKKAGQKRHLNKKPHVRGVAMNAFDHPHGGGEGRSRIGKKNIYSPWKKVSLNKKINKSKYIILKRN</sequence>
<gene>
    <name evidence="6" type="primary">rpl2</name>
</gene>
<dbReference type="InterPro" id="IPR002171">
    <property type="entry name" value="Ribosomal_uL2"/>
</dbReference>
<evidence type="ECO:0000313" key="6">
    <source>
        <dbReference type="EMBL" id="QEM01605.1"/>
    </source>
</evidence>
<dbReference type="InterPro" id="IPR014722">
    <property type="entry name" value="Rib_uL2_dom2"/>
</dbReference>
<dbReference type="GO" id="GO:0003723">
    <property type="term" value="F:RNA binding"/>
    <property type="evidence" value="ECO:0007669"/>
    <property type="project" value="InterPro"/>
</dbReference>
<dbReference type="SMART" id="SM01383">
    <property type="entry name" value="Ribosomal_L2"/>
    <property type="match status" value="1"/>
</dbReference>
<evidence type="ECO:0000259" key="4">
    <source>
        <dbReference type="SMART" id="SM01382"/>
    </source>
</evidence>
<dbReference type="InterPro" id="IPR022671">
    <property type="entry name" value="Ribosomal_uL2_CS"/>
</dbReference>
<dbReference type="PIRSF" id="PIRSF002158">
    <property type="entry name" value="Ribosomal_L2"/>
    <property type="match status" value="1"/>
</dbReference>
<organism evidence="6">
    <name type="scientific">Nephromyces sp. ex Molgula occidentalis</name>
    <dbReference type="NCBI Taxonomy" id="2544991"/>
    <lineage>
        <taxon>Eukaryota</taxon>
        <taxon>Sar</taxon>
        <taxon>Alveolata</taxon>
        <taxon>Apicomplexa</taxon>
        <taxon>Aconoidasida</taxon>
        <taxon>Nephromycida</taxon>
        <taxon>Nephromyces</taxon>
    </lineage>
</organism>
<dbReference type="InterPro" id="IPR008991">
    <property type="entry name" value="Translation_prot_SH3-like_sf"/>
</dbReference>
<keyword evidence="3" id="KW-0687">Ribonucleoprotein</keyword>
<dbReference type="GO" id="GO:0003735">
    <property type="term" value="F:structural constituent of ribosome"/>
    <property type="evidence" value="ECO:0007669"/>
    <property type="project" value="InterPro"/>
</dbReference>
<dbReference type="GO" id="GO:0016740">
    <property type="term" value="F:transferase activity"/>
    <property type="evidence" value="ECO:0007669"/>
    <property type="project" value="InterPro"/>
</dbReference>
<dbReference type="Gene3D" id="4.10.950.10">
    <property type="entry name" value="Ribosomal protein L2, domain 3"/>
    <property type="match status" value="1"/>
</dbReference>
<accession>A0A5C1H7I0</accession>
<dbReference type="InterPro" id="IPR005880">
    <property type="entry name" value="Ribosomal_uL2_bac/org-type"/>
</dbReference>
<reference evidence="6" key="1">
    <citation type="journal article" date="2019" name="Genome Biol. Evol.">
        <title>Nephromyces represents a diverse and novel lineage of the Apicomplexa that has retained apicoplasts.</title>
        <authorList>
            <person name="Munoz-Gomez S.A."/>
            <person name="Durnin K."/>
            <person name="Eme L."/>
            <person name="Paight C."/>
            <person name="Lane C.E."/>
            <person name="Saffo M.B."/>
            <person name="Slamovits C.H."/>
        </authorList>
    </citation>
    <scope>NUCLEOTIDE SEQUENCE</scope>
    <source>
        <strain evidence="6">442</strain>
    </source>
</reference>
<dbReference type="InterPro" id="IPR012340">
    <property type="entry name" value="NA-bd_OB-fold"/>
</dbReference>
<dbReference type="NCBIfam" id="TIGR01171">
    <property type="entry name" value="rplB_bact"/>
    <property type="match status" value="1"/>
</dbReference>
<evidence type="ECO:0000256" key="1">
    <source>
        <dbReference type="ARBA" id="ARBA00005636"/>
    </source>
</evidence>
<name>A0A5C1H7I0_9APIC</name>
<dbReference type="SUPFAM" id="SSF50104">
    <property type="entry name" value="Translation proteins SH3-like domain"/>
    <property type="match status" value="1"/>
</dbReference>
<dbReference type="GO" id="GO:0002181">
    <property type="term" value="P:cytoplasmic translation"/>
    <property type="evidence" value="ECO:0007669"/>
    <property type="project" value="TreeGrafter"/>
</dbReference>
<dbReference type="PROSITE" id="PS00467">
    <property type="entry name" value="RIBOSOMAL_L2"/>
    <property type="match status" value="1"/>
</dbReference>